<protein>
    <submittedName>
        <fullName evidence="11">ABC transporter permease</fullName>
    </submittedName>
</protein>
<proteinExistence type="inferred from homology"/>
<evidence type="ECO:0000313" key="11">
    <source>
        <dbReference type="EMBL" id="MCV7228820.1"/>
    </source>
</evidence>
<keyword evidence="4" id="KW-1003">Cell membrane</keyword>
<evidence type="ECO:0000259" key="10">
    <source>
        <dbReference type="PROSITE" id="PS50928"/>
    </source>
</evidence>
<evidence type="ECO:0000256" key="9">
    <source>
        <dbReference type="SAM" id="MobiDB-lite"/>
    </source>
</evidence>
<evidence type="ECO:0000256" key="7">
    <source>
        <dbReference type="ARBA" id="ARBA00023136"/>
    </source>
</evidence>
<keyword evidence="12" id="KW-1185">Reference proteome</keyword>
<gene>
    <name evidence="11" type="ORF">H7J73_22645</name>
</gene>
<feature type="transmembrane region" description="Helical" evidence="8">
    <location>
        <begin position="259"/>
        <end position="282"/>
    </location>
</feature>
<dbReference type="InterPro" id="IPR051789">
    <property type="entry name" value="Bact_Polyamine_Transport"/>
</dbReference>
<evidence type="ECO:0000256" key="5">
    <source>
        <dbReference type="ARBA" id="ARBA00022692"/>
    </source>
</evidence>
<comment type="caution">
    <text evidence="11">The sequence shown here is derived from an EMBL/GenBank/DDBJ whole genome shotgun (WGS) entry which is preliminary data.</text>
</comment>
<dbReference type="Pfam" id="PF00528">
    <property type="entry name" value="BPD_transp_1"/>
    <property type="match status" value="1"/>
</dbReference>
<dbReference type="InterPro" id="IPR035906">
    <property type="entry name" value="MetI-like_sf"/>
</dbReference>
<dbReference type="PANTHER" id="PTHR43848">
    <property type="entry name" value="PUTRESCINE TRANSPORT SYSTEM PERMEASE PROTEIN POTI"/>
    <property type="match status" value="1"/>
</dbReference>
<evidence type="ECO:0000256" key="4">
    <source>
        <dbReference type="ARBA" id="ARBA00022475"/>
    </source>
</evidence>
<comment type="subcellular location">
    <subcellularLocation>
        <location evidence="1 8">Cell membrane</location>
        <topology evidence="1 8">Multi-pass membrane protein</topology>
    </subcellularLocation>
</comment>
<dbReference type="Gene3D" id="1.10.3720.10">
    <property type="entry name" value="MetI-like"/>
    <property type="match status" value="1"/>
</dbReference>
<evidence type="ECO:0000256" key="2">
    <source>
        <dbReference type="ARBA" id="ARBA00007069"/>
    </source>
</evidence>
<reference evidence="11 12" key="1">
    <citation type="journal article" date="2022" name="BMC Genomics">
        <title>Comparative genome analysis of mycobacteria focusing on tRNA and non-coding RNA.</title>
        <authorList>
            <person name="Behra P.R.K."/>
            <person name="Pettersson B.M.F."/>
            <person name="Ramesh M."/>
            <person name="Das S."/>
            <person name="Dasgupta S."/>
            <person name="Kirsebom L.A."/>
        </authorList>
    </citation>
    <scope>NUCLEOTIDE SEQUENCE [LARGE SCALE GENOMIC DNA]</scope>
    <source>
        <strain evidence="11 12">DSM 44078</strain>
    </source>
</reference>
<dbReference type="SUPFAM" id="SSF161098">
    <property type="entry name" value="MetI-like"/>
    <property type="match status" value="1"/>
</dbReference>
<feature type="transmembrane region" description="Helical" evidence="8">
    <location>
        <begin position="85"/>
        <end position="113"/>
    </location>
</feature>
<dbReference type="EMBL" id="JACKTY010000035">
    <property type="protein sequence ID" value="MCV7228820.1"/>
    <property type="molecule type" value="Genomic_DNA"/>
</dbReference>
<dbReference type="Proteomes" id="UP001526201">
    <property type="component" value="Unassembled WGS sequence"/>
</dbReference>
<name>A0ABT3CH80_9MYCO</name>
<evidence type="ECO:0000256" key="3">
    <source>
        <dbReference type="ARBA" id="ARBA00022448"/>
    </source>
</evidence>
<sequence length="298" mass="32198">MTSTPTLTDAPISAATARRPRPPKRRRTVPTGLIIGVLFLLLVFGFLYAPLITTALFSFNASNVQTWPMQGFTTQWYSDLFADQAMITALLFSLRVALMAVLISAIAGLTFSLIAQRVQFSGKRVLDAVLAIPLVAPGMVLGISLLVVFNLAQVETGFMTLVIGHAAFITPLVMFVLQQRLKTMDPSIEHASMDLGAGRIKTFWHVTLPGVRVSLLAASLLGFTLSMDEIAVSFFLSGTQPTLPVYVWGLLRFGFTPEVNAVFTLIGGFSLLLIGGALVLLLTTARRREKQLVGIGAS</sequence>
<organism evidence="11 12">
    <name type="scientific">Mycolicibacterium komossense</name>
    <dbReference type="NCBI Taxonomy" id="1779"/>
    <lineage>
        <taxon>Bacteria</taxon>
        <taxon>Bacillati</taxon>
        <taxon>Actinomycetota</taxon>
        <taxon>Actinomycetes</taxon>
        <taxon>Mycobacteriales</taxon>
        <taxon>Mycobacteriaceae</taxon>
        <taxon>Mycolicibacterium</taxon>
    </lineage>
</organism>
<dbReference type="CDD" id="cd06261">
    <property type="entry name" value="TM_PBP2"/>
    <property type="match status" value="1"/>
</dbReference>
<dbReference type="PANTHER" id="PTHR43848:SF2">
    <property type="entry name" value="PUTRESCINE TRANSPORT SYSTEM PERMEASE PROTEIN POTI"/>
    <property type="match status" value="1"/>
</dbReference>
<keyword evidence="6 8" id="KW-1133">Transmembrane helix</keyword>
<feature type="transmembrane region" description="Helical" evidence="8">
    <location>
        <begin position="158"/>
        <end position="177"/>
    </location>
</feature>
<comment type="similarity">
    <text evidence="2">Belongs to the binding-protein-dependent transport system permease family. CysTW subfamily.</text>
</comment>
<accession>A0ABT3CH80</accession>
<evidence type="ECO:0000313" key="12">
    <source>
        <dbReference type="Proteomes" id="UP001526201"/>
    </source>
</evidence>
<dbReference type="InterPro" id="IPR000515">
    <property type="entry name" value="MetI-like"/>
</dbReference>
<dbReference type="PROSITE" id="PS50928">
    <property type="entry name" value="ABC_TM1"/>
    <property type="match status" value="1"/>
</dbReference>
<evidence type="ECO:0000256" key="1">
    <source>
        <dbReference type="ARBA" id="ARBA00004651"/>
    </source>
</evidence>
<feature type="transmembrane region" description="Helical" evidence="8">
    <location>
        <begin position="125"/>
        <end position="152"/>
    </location>
</feature>
<feature type="transmembrane region" description="Helical" evidence="8">
    <location>
        <begin position="28"/>
        <end position="49"/>
    </location>
</feature>
<keyword evidence="5 8" id="KW-0812">Transmembrane</keyword>
<feature type="domain" description="ABC transmembrane type-1" evidence="10">
    <location>
        <begin position="90"/>
        <end position="284"/>
    </location>
</feature>
<keyword evidence="7 8" id="KW-0472">Membrane</keyword>
<keyword evidence="3 8" id="KW-0813">Transport</keyword>
<dbReference type="RefSeq" id="WP_264070006.1">
    <property type="nucleotide sequence ID" value="NZ_JACKTY010000035.1"/>
</dbReference>
<evidence type="ECO:0000256" key="8">
    <source>
        <dbReference type="RuleBase" id="RU363032"/>
    </source>
</evidence>
<feature type="region of interest" description="Disordered" evidence="9">
    <location>
        <begin position="1"/>
        <end position="25"/>
    </location>
</feature>
<evidence type="ECO:0000256" key="6">
    <source>
        <dbReference type="ARBA" id="ARBA00022989"/>
    </source>
</evidence>